<dbReference type="InterPro" id="IPR010998">
    <property type="entry name" value="Integrase_recombinase_N"/>
</dbReference>
<evidence type="ECO:0000313" key="12">
    <source>
        <dbReference type="EMBL" id="SHN22277.1"/>
    </source>
</evidence>
<dbReference type="Pfam" id="PF02899">
    <property type="entry name" value="Phage_int_SAM_1"/>
    <property type="match status" value="1"/>
</dbReference>
<keyword evidence="5" id="KW-0229">DNA integration</keyword>
<dbReference type="GO" id="GO:0007059">
    <property type="term" value="P:chromosome segregation"/>
    <property type="evidence" value="ECO:0007669"/>
    <property type="project" value="UniProtKB-KW"/>
</dbReference>
<keyword evidence="4" id="KW-0159">Chromosome partition</keyword>
<sequence length="301" mass="34608">MVCKFTDMLFSFISFLENEKRASSHTVLAYRRDLETFLDFLQTAFGIAQAEDAGHSEIRAWMVDLIEEGHSAATVNRKMATLRSFYKFLLKSEVISRDPTFKIQSLKKGRQLPSFVPEKEMGDLLDEANFEAGFEGQRDRMILEILYLSGMRLSELIGLQWKEIDLAQSQLKVLGKGKKYRIIPISPRLQKNIISYQKVFKETFSLVDGNDYFIVKLNKEAAYPMMIYRIVRKYLEIFVQTTKKSPHLMRHTFATHLLNKGADLNAVKDLLGHASLAATQVYTHNSIEKLKAVYEQAHPKA</sequence>
<dbReference type="AlphaFoldDB" id="A0A1M7PXF8"/>
<dbReference type="PROSITE" id="PS51900">
    <property type="entry name" value="CB"/>
    <property type="match status" value="1"/>
</dbReference>
<dbReference type="InterPro" id="IPR044068">
    <property type="entry name" value="CB"/>
</dbReference>
<gene>
    <name evidence="12" type="ORF">SAMN04488057_111124</name>
</gene>
<dbReference type="Gene3D" id="1.10.150.130">
    <property type="match status" value="1"/>
</dbReference>
<evidence type="ECO:0000256" key="8">
    <source>
        <dbReference type="ARBA" id="ARBA00023306"/>
    </source>
</evidence>
<feature type="domain" description="Tyr recombinase" evidence="10">
    <location>
        <begin position="111"/>
        <end position="295"/>
    </location>
</feature>
<dbReference type="SUPFAM" id="SSF56349">
    <property type="entry name" value="DNA breaking-rejoining enzymes"/>
    <property type="match status" value="1"/>
</dbReference>
<dbReference type="EMBL" id="FRCY01000011">
    <property type="protein sequence ID" value="SHN22277.1"/>
    <property type="molecule type" value="Genomic_DNA"/>
</dbReference>
<comment type="subcellular location">
    <subcellularLocation>
        <location evidence="1">Cytoplasm</location>
    </subcellularLocation>
</comment>
<evidence type="ECO:0000256" key="7">
    <source>
        <dbReference type="ARBA" id="ARBA00023172"/>
    </source>
</evidence>
<keyword evidence="3" id="KW-0132">Cell division</keyword>
<evidence type="ECO:0000256" key="4">
    <source>
        <dbReference type="ARBA" id="ARBA00022829"/>
    </source>
</evidence>
<accession>A0A1M7PXF8</accession>
<dbReference type="PROSITE" id="PS51898">
    <property type="entry name" value="TYR_RECOMBINASE"/>
    <property type="match status" value="1"/>
</dbReference>
<evidence type="ECO:0000313" key="13">
    <source>
        <dbReference type="Proteomes" id="UP000184513"/>
    </source>
</evidence>
<proteinExistence type="predicted"/>
<dbReference type="GO" id="GO:0006310">
    <property type="term" value="P:DNA recombination"/>
    <property type="evidence" value="ECO:0007669"/>
    <property type="project" value="UniProtKB-KW"/>
</dbReference>
<keyword evidence="7" id="KW-0233">DNA recombination</keyword>
<dbReference type="Pfam" id="PF00589">
    <property type="entry name" value="Phage_integrase"/>
    <property type="match status" value="1"/>
</dbReference>
<name>A0A1M7PXF8_9BACT</name>
<evidence type="ECO:0000256" key="6">
    <source>
        <dbReference type="ARBA" id="ARBA00023125"/>
    </source>
</evidence>
<evidence type="ECO:0000256" key="3">
    <source>
        <dbReference type="ARBA" id="ARBA00022618"/>
    </source>
</evidence>
<dbReference type="PANTHER" id="PTHR30349">
    <property type="entry name" value="PHAGE INTEGRASE-RELATED"/>
    <property type="match status" value="1"/>
</dbReference>
<dbReference type="GO" id="GO:0005737">
    <property type="term" value="C:cytoplasm"/>
    <property type="evidence" value="ECO:0007669"/>
    <property type="project" value="UniProtKB-SubCell"/>
</dbReference>
<reference evidence="12 13" key="1">
    <citation type="submission" date="2016-11" db="EMBL/GenBank/DDBJ databases">
        <authorList>
            <person name="Jaros S."/>
            <person name="Januszkiewicz K."/>
            <person name="Wedrychowicz H."/>
        </authorList>
    </citation>
    <scope>NUCLEOTIDE SEQUENCE [LARGE SCALE GENOMIC DNA]</scope>
    <source>
        <strain evidence="12 13">CGMCC 1.6102</strain>
    </source>
</reference>
<protein>
    <submittedName>
        <fullName evidence="12">Integrase/recombinase XerC</fullName>
    </submittedName>
</protein>
<evidence type="ECO:0000256" key="5">
    <source>
        <dbReference type="ARBA" id="ARBA00022908"/>
    </source>
</evidence>
<keyword evidence="6 9" id="KW-0238">DNA-binding</keyword>
<dbReference type="PANTHER" id="PTHR30349:SF77">
    <property type="entry name" value="TYROSINE RECOMBINASE XERC"/>
    <property type="match status" value="1"/>
</dbReference>
<evidence type="ECO:0000259" key="10">
    <source>
        <dbReference type="PROSITE" id="PS51898"/>
    </source>
</evidence>
<evidence type="ECO:0000256" key="9">
    <source>
        <dbReference type="PROSITE-ProRule" id="PRU01248"/>
    </source>
</evidence>
<evidence type="ECO:0000256" key="2">
    <source>
        <dbReference type="ARBA" id="ARBA00022490"/>
    </source>
</evidence>
<evidence type="ECO:0000256" key="1">
    <source>
        <dbReference type="ARBA" id="ARBA00004496"/>
    </source>
</evidence>
<keyword evidence="8" id="KW-0131">Cell cycle</keyword>
<organism evidence="12 13">
    <name type="scientific">Cyclobacterium lianum</name>
    <dbReference type="NCBI Taxonomy" id="388280"/>
    <lineage>
        <taxon>Bacteria</taxon>
        <taxon>Pseudomonadati</taxon>
        <taxon>Bacteroidota</taxon>
        <taxon>Cytophagia</taxon>
        <taxon>Cytophagales</taxon>
        <taxon>Cyclobacteriaceae</taxon>
        <taxon>Cyclobacterium</taxon>
    </lineage>
</organism>
<keyword evidence="2" id="KW-0963">Cytoplasm</keyword>
<dbReference type="STRING" id="388280.SAMN04488057_111124"/>
<dbReference type="GO" id="GO:0015074">
    <property type="term" value="P:DNA integration"/>
    <property type="evidence" value="ECO:0007669"/>
    <property type="project" value="UniProtKB-KW"/>
</dbReference>
<dbReference type="InterPro" id="IPR011010">
    <property type="entry name" value="DNA_brk_join_enz"/>
</dbReference>
<dbReference type="GO" id="GO:0051301">
    <property type="term" value="P:cell division"/>
    <property type="evidence" value="ECO:0007669"/>
    <property type="project" value="UniProtKB-KW"/>
</dbReference>
<feature type="domain" description="Core-binding (CB)" evidence="11">
    <location>
        <begin position="3"/>
        <end position="90"/>
    </location>
</feature>
<dbReference type="InterPro" id="IPR004107">
    <property type="entry name" value="Integrase_SAM-like_N"/>
</dbReference>
<dbReference type="GO" id="GO:0003677">
    <property type="term" value="F:DNA binding"/>
    <property type="evidence" value="ECO:0007669"/>
    <property type="project" value="UniProtKB-UniRule"/>
</dbReference>
<keyword evidence="13" id="KW-1185">Reference proteome</keyword>
<dbReference type="Gene3D" id="1.10.443.10">
    <property type="entry name" value="Intergrase catalytic core"/>
    <property type="match status" value="1"/>
</dbReference>
<dbReference type="InterPro" id="IPR050090">
    <property type="entry name" value="Tyrosine_recombinase_XerCD"/>
</dbReference>
<dbReference type="Proteomes" id="UP000184513">
    <property type="component" value="Unassembled WGS sequence"/>
</dbReference>
<dbReference type="InterPro" id="IPR013762">
    <property type="entry name" value="Integrase-like_cat_sf"/>
</dbReference>
<dbReference type="InterPro" id="IPR002104">
    <property type="entry name" value="Integrase_catalytic"/>
</dbReference>
<evidence type="ECO:0000259" key="11">
    <source>
        <dbReference type="PROSITE" id="PS51900"/>
    </source>
</evidence>